<dbReference type="OrthoDB" id="9803627at2"/>
<evidence type="ECO:0000313" key="2">
    <source>
        <dbReference type="EMBL" id="PVM94194.1"/>
    </source>
</evidence>
<comment type="caution">
    <text evidence="2">The sequence shown here is derived from an EMBL/GenBank/DDBJ whole genome shotgun (WGS) entry which is preliminary data.</text>
</comment>
<protein>
    <recommendedName>
        <fullName evidence="1">Polysaccharide pyruvyl transferase domain-containing protein</fullName>
    </recommendedName>
</protein>
<evidence type="ECO:0000259" key="1">
    <source>
        <dbReference type="Pfam" id="PF04230"/>
    </source>
</evidence>
<dbReference type="Pfam" id="PF04230">
    <property type="entry name" value="PS_pyruv_trans"/>
    <property type="match status" value="1"/>
</dbReference>
<name>A0A2T9KDY1_9CAUL</name>
<keyword evidence="3" id="KW-1185">Reference proteome</keyword>
<organism evidence="2 3">
    <name type="scientific">Caulobacter endophyticus</name>
    <dbReference type="NCBI Taxonomy" id="2172652"/>
    <lineage>
        <taxon>Bacteria</taxon>
        <taxon>Pseudomonadati</taxon>
        <taxon>Pseudomonadota</taxon>
        <taxon>Alphaproteobacteria</taxon>
        <taxon>Caulobacterales</taxon>
        <taxon>Caulobacteraceae</taxon>
        <taxon>Caulobacter</taxon>
    </lineage>
</organism>
<evidence type="ECO:0000313" key="3">
    <source>
        <dbReference type="Proteomes" id="UP000245073"/>
    </source>
</evidence>
<accession>A0A2T9KDY1</accession>
<dbReference type="RefSeq" id="WP_109098982.1">
    <property type="nucleotide sequence ID" value="NZ_QDKQ01000004.1"/>
</dbReference>
<feature type="domain" description="Polysaccharide pyruvyl transferase" evidence="1">
    <location>
        <begin position="56"/>
        <end position="192"/>
    </location>
</feature>
<gene>
    <name evidence="2" type="ORF">DDF67_00270</name>
</gene>
<reference evidence="2 3" key="1">
    <citation type="submission" date="2018-04" db="EMBL/GenBank/DDBJ databases">
        <title>The genome sequence of Caulobacter sp. 744.</title>
        <authorList>
            <person name="Gao J."/>
            <person name="Sun J."/>
        </authorList>
    </citation>
    <scope>NUCLEOTIDE SEQUENCE [LARGE SCALE GENOMIC DNA]</scope>
    <source>
        <strain evidence="2 3">774</strain>
    </source>
</reference>
<dbReference type="AlphaFoldDB" id="A0A2T9KDY1"/>
<dbReference type="Proteomes" id="UP000245073">
    <property type="component" value="Unassembled WGS sequence"/>
</dbReference>
<proteinExistence type="predicted"/>
<dbReference type="EMBL" id="QDKQ01000004">
    <property type="protein sequence ID" value="PVM94194.1"/>
    <property type="molecule type" value="Genomic_DNA"/>
</dbReference>
<sequence length="331" mass="36057">MQVLHFHAEHGNFGDDLNESLWRRVLDPRVWDAPDTVLVGIGTILNADRLSRESLGDARVFILGSGAGYGRLAAPEIIESAKILAVRGPLTAALVSQPDRAATDGAALLATLPECQPIERGPRAAYIPHISSALTGDWAKVCQLADLDYIDPRWSVERVISAIQRADVVITEAMHGAILSDTLRVPWVPVVTSQKILDLKWHDWTRSLDLVYAPHFVAPARAKQALVQMRARAKAKPPSGVPTNEALLADFRARYGDQAHRGGSKPKVRAERPVVDKLLSAFDPLAAASTARALHRLKSAPRQLSTDTAFRARLNQLQDAVGSLERAVISD</sequence>
<dbReference type="InterPro" id="IPR007345">
    <property type="entry name" value="Polysacch_pyruvyl_Trfase"/>
</dbReference>